<evidence type="ECO:0000313" key="7">
    <source>
        <dbReference type="Proteomes" id="UP000298416"/>
    </source>
</evidence>
<dbReference type="GO" id="GO:0030170">
    <property type="term" value="F:pyridoxal phosphate binding"/>
    <property type="evidence" value="ECO:0007669"/>
    <property type="project" value="InterPro"/>
</dbReference>
<dbReference type="SUPFAM" id="SSF53383">
    <property type="entry name" value="PLP-dependent transferases"/>
    <property type="match status" value="1"/>
</dbReference>
<sequence>MKEMHGMSIDPLTEIVICCGQSEAFAAAIFAIIDHGDEVLVFDPSYETYDTCIKLAGGVPVYVGLDPPYWILDPEKLEMAFTDKTKVVVLNRPLLWHSPHNPTGKVFTKDELEVISEVYEHITYDSQSHVSLASLPGMQSRTVITSSLSKTYSTNVGWAIAPPCIASAIRNIHVRLTDCAPVPFQEAALTALRSPPSYFETLGSDYESKRDCILELLIKVVFKPQGSIFVFAELPETCRVFSMAMGVAVGDISDLHSAKVTRRYQKHSAKISELAEGDGRLKIFEHVLRCKF</sequence>
<keyword evidence="3" id="KW-0808">Transferase</keyword>
<dbReference type="InterPro" id="IPR004839">
    <property type="entry name" value="Aminotransferase_I/II_large"/>
</dbReference>
<gene>
    <name evidence="6" type="ORF">SASPL_100927</name>
</gene>
<dbReference type="Gene3D" id="3.40.640.10">
    <property type="entry name" value="Type I PLP-dependent aspartate aminotransferase-like (Major domain)"/>
    <property type="match status" value="1"/>
</dbReference>
<evidence type="ECO:0000256" key="2">
    <source>
        <dbReference type="ARBA" id="ARBA00022576"/>
    </source>
</evidence>
<dbReference type="CDD" id="cd00609">
    <property type="entry name" value="AAT_like"/>
    <property type="match status" value="1"/>
</dbReference>
<comment type="caution">
    <text evidence="6">The sequence shown here is derived from an EMBL/GenBank/DDBJ whole genome shotgun (WGS) entry which is preliminary data.</text>
</comment>
<keyword evidence="4" id="KW-0663">Pyridoxal phosphate</keyword>
<reference evidence="6" key="1">
    <citation type="submission" date="2018-01" db="EMBL/GenBank/DDBJ databases">
        <authorList>
            <person name="Mao J.F."/>
        </authorList>
    </citation>
    <scope>NUCLEOTIDE SEQUENCE</scope>
    <source>
        <strain evidence="6">Huo1</strain>
        <tissue evidence="6">Leaf</tissue>
    </source>
</reference>
<dbReference type="GO" id="GO:0005737">
    <property type="term" value="C:cytoplasm"/>
    <property type="evidence" value="ECO:0007669"/>
    <property type="project" value="TreeGrafter"/>
</dbReference>
<dbReference type="InterPro" id="IPR015421">
    <property type="entry name" value="PyrdxlP-dep_Trfase_major"/>
</dbReference>
<reference evidence="6" key="2">
    <citation type="submission" date="2020-08" db="EMBL/GenBank/DDBJ databases">
        <title>Plant Genome Project.</title>
        <authorList>
            <person name="Zhang R.-G."/>
        </authorList>
    </citation>
    <scope>NUCLEOTIDE SEQUENCE</scope>
    <source>
        <strain evidence="6">Huo1</strain>
        <tissue evidence="6">Leaf</tissue>
    </source>
</reference>
<evidence type="ECO:0000259" key="5">
    <source>
        <dbReference type="Pfam" id="PF00155"/>
    </source>
</evidence>
<dbReference type="InterPro" id="IPR051326">
    <property type="entry name" value="Kynurenine-oxoglutarate_AT"/>
</dbReference>
<comment type="cofactor">
    <cofactor evidence="1">
        <name>pyridoxal 5'-phosphate</name>
        <dbReference type="ChEBI" id="CHEBI:597326"/>
    </cofactor>
</comment>
<accession>A0A8X9ACY0</accession>
<keyword evidence="7" id="KW-1185">Reference proteome</keyword>
<dbReference type="PANTHER" id="PTHR43807">
    <property type="entry name" value="FI04487P"/>
    <property type="match status" value="1"/>
</dbReference>
<keyword evidence="2" id="KW-0032">Aminotransferase</keyword>
<name>A0A8X9ACY0_SALSN</name>
<dbReference type="Proteomes" id="UP000298416">
    <property type="component" value="Unassembled WGS sequence"/>
</dbReference>
<dbReference type="InterPro" id="IPR015424">
    <property type="entry name" value="PyrdxlP-dep_Trfase"/>
</dbReference>
<dbReference type="AlphaFoldDB" id="A0A8X9ACY0"/>
<evidence type="ECO:0000256" key="4">
    <source>
        <dbReference type="ARBA" id="ARBA00022898"/>
    </source>
</evidence>
<organism evidence="6">
    <name type="scientific">Salvia splendens</name>
    <name type="common">Scarlet sage</name>
    <dbReference type="NCBI Taxonomy" id="180675"/>
    <lineage>
        <taxon>Eukaryota</taxon>
        <taxon>Viridiplantae</taxon>
        <taxon>Streptophyta</taxon>
        <taxon>Embryophyta</taxon>
        <taxon>Tracheophyta</taxon>
        <taxon>Spermatophyta</taxon>
        <taxon>Magnoliopsida</taxon>
        <taxon>eudicotyledons</taxon>
        <taxon>Gunneridae</taxon>
        <taxon>Pentapetalae</taxon>
        <taxon>asterids</taxon>
        <taxon>lamiids</taxon>
        <taxon>Lamiales</taxon>
        <taxon>Lamiaceae</taxon>
        <taxon>Nepetoideae</taxon>
        <taxon>Mentheae</taxon>
        <taxon>Salviinae</taxon>
        <taxon>Salvia</taxon>
        <taxon>Salvia subgen. Calosphace</taxon>
        <taxon>core Calosphace</taxon>
    </lineage>
</organism>
<dbReference type="GO" id="GO:0016212">
    <property type="term" value="F:kynurenine-oxoglutarate transaminase activity"/>
    <property type="evidence" value="ECO:0007669"/>
    <property type="project" value="TreeGrafter"/>
</dbReference>
<evidence type="ECO:0000256" key="3">
    <source>
        <dbReference type="ARBA" id="ARBA00022679"/>
    </source>
</evidence>
<proteinExistence type="predicted"/>
<feature type="domain" description="Aminotransferase class I/classII large" evidence="5">
    <location>
        <begin position="6"/>
        <end position="242"/>
    </location>
</feature>
<dbReference type="Pfam" id="PF00155">
    <property type="entry name" value="Aminotran_1_2"/>
    <property type="match status" value="1"/>
</dbReference>
<dbReference type="PANTHER" id="PTHR43807:SF12">
    <property type="entry name" value="AMINOTRANSFERASE, CLASSES I AND II FAMILY PROTEIN, EXPRESSED"/>
    <property type="match status" value="1"/>
</dbReference>
<evidence type="ECO:0000256" key="1">
    <source>
        <dbReference type="ARBA" id="ARBA00001933"/>
    </source>
</evidence>
<evidence type="ECO:0000313" key="6">
    <source>
        <dbReference type="EMBL" id="KAG6436046.1"/>
    </source>
</evidence>
<dbReference type="EMBL" id="PNBA02000001">
    <property type="protein sequence ID" value="KAG6436046.1"/>
    <property type="molecule type" value="Genomic_DNA"/>
</dbReference>
<protein>
    <recommendedName>
        <fullName evidence="5">Aminotransferase class I/classII large domain-containing protein</fullName>
    </recommendedName>
</protein>